<accession>A0A9X2CR01</accession>
<sequence>MLKLSNLVLLLFLTSVAFGQEIDHPSKKYSEDSEIEVENFLIKAKEQDNVAIFC</sequence>
<feature type="signal peptide" evidence="1">
    <location>
        <begin position="1"/>
        <end position="19"/>
    </location>
</feature>
<evidence type="ECO:0000313" key="2">
    <source>
        <dbReference type="EMBL" id="MCL6220653.1"/>
    </source>
</evidence>
<keyword evidence="3" id="KW-1185">Reference proteome</keyword>
<dbReference type="EMBL" id="JAKHSK010000048">
    <property type="protein sequence ID" value="MCL6220653.1"/>
    <property type="molecule type" value="Genomic_DNA"/>
</dbReference>
<name>A0A9X2CR01_9FLAO</name>
<evidence type="ECO:0000256" key="1">
    <source>
        <dbReference type="SAM" id="SignalP"/>
    </source>
</evidence>
<gene>
    <name evidence="2" type="ORF">L1967_20360</name>
</gene>
<reference evidence="2" key="1">
    <citation type="submission" date="2022-01" db="EMBL/GenBank/DDBJ databases">
        <title>Genome sequencing of Zunongwangia sp. M21534 genome.</title>
        <authorList>
            <person name="Chen Y."/>
            <person name="Dong C."/>
            <person name="Shao Z."/>
        </authorList>
    </citation>
    <scope>NUCLEOTIDE SEQUENCE</scope>
    <source>
        <strain evidence="2">MCCC M21534</strain>
    </source>
</reference>
<keyword evidence="1" id="KW-0732">Signal</keyword>
<comment type="caution">
    <text evidence="2">The sequence shown here is derived from an EMBL/GenBank/DDBJ whole genome shotgun (WGS) entry which is preliminary data.</text>
</comment>
<organism evidence="2 3">
    <name type="scientific">Zunongwangia pacifica</name>
    <dbReference type="NCBI Taxonomy" id="2911062"/>
    <lineage>
        <taxon>Bacteria</taxon>
        <taxon>Pseudomonadati</taxon>
        <taxon>Bacteroidota</taxon>
        <taxon>Flavobacteriia</taxon>
        <taxon>Flavobacteriales</taxon>
        <taxon>Flavobacteriaceae</taxon>
        <taxon>Zunongwangia</taxon>
    </lineage>
</organism>
<proteinExistence type="predicted"/>
<dbReference type="RefSeq" id="WP_249603342.1">
    <property type="nucleotide sequence ID" value="NZ_JAKHSK010000048.1"/>
</dbReference>
<protein>
    <submittedName>
        <fullName evidence="2">Uncharacterized protein</fullName>
    </submittedName>
</protein>
<evidence type="ECO:0000313" key="3">
    <source>
        <dbReference type="Proteomes" id="UP001139521"/>
    </source>
</evidence>
<feature type="chain" id="PRO_5040771993" evidence="1">
    <location>
        <begin position="20"/>
        <end position="54"/>
    </location>
</feature>
<dbReference type="Proteomes" id="UP001139521">
    <property type="component" value="Unassembled WGS sequence"/>
</dbReference>
<dbReference type="AlphaFoldDB" id="A0A9X2CR01"/>